<name>A0ABS2GLZ5_9FIRM</name>
<keyword evidence="1" id="KW-0812">Transmembrane</keyword>
<dbReference type="Proteomes" id="UP000724149">
    <property type="component" value="Unassembled WGS sequence"/>
</dbReference>
<gene>
    <name evidence="2" type="ORF">H9X81_06915</name>
</gene>
<dbReference type="EMBL" id="JACSNR010000006">
    <property type="protein sequence ID" value="MBM6923417.1"/>
    <property type="molecule type" value="Genomic_DNA"/>
</dbReference>
<keyword evidence="3" id="KW-1185">Reference proteome</keyword>
<evidence type="ECO:0000313" key="2">
    <source>
        <dbReference type="EMBL" id="MBM6923417.1"/>
    </source>
</evidence>
<reference evidence="2 3" key="1">
    <citation type="journal article" date="2021" name="Sci. Rep.">
        <title>The distribution of antibiotic resistance genes in chicken gut microbiota commensals.</title>
        <authorList>
            <person name="Juricova H."/>
            <person name="Matiasovicova J."/>
            <person name="Kubasova T."/>
            <person name="Cejkova D."/>
            <person name="Rychlik I."/>
        </authorList>
    </citation>
    <scope>NUCLEOTIDE SEQUENCE [LARGE SCALE GENOMIC DNA]</scope>
    <source>
        <strain evidence="2 3">An564</strain>
    </source>
</reference>
<evidence type="ECO:0008006" key="4">
    <source>
        <dbReference type="Google" id="ProtNLM"/>
    </source>
</evidence>
<comment type="caution">
    <text evidence="2">The sequence shown here is derived from an EMBL/GenBank/DDBJ whole genome shotgun (WGS) entry which is preliminary data.</text>
</comment>
<keyword evidence="1" id="KW-0472">Membrane</keyword>
<feature type="transmembrane region" description="Helical" evidence="1">
    <location>
        <begin position="40"/>
        <end position="61"/>
    </location>
</feature>
<evidence type="ECO:0000256" key="1">
    <source>
        <dbReference type="SAM" id="Phobius"/>
    </source>
</evidence>
<organism evidence="2 3">
    <name type="scientific">Hydrogenoanaerobacterium saccharovorans</name>
    <dbReference type="NCBI Taxonomy" id="474960"/>
    <lineage>
        <taxon>Bacteria</taxon>
        <taxon>Bacillati</taxon>
        <taxon>Bacillota</taxon>
        <taxon>Clostridia</taxon>
        <taxon>Eubacteriales</taxon>
        <taxon>Oscillospiraceae</taxon>
        <taxon>Hydrogenoanaerobacterium</taxon>
    </lineage>
</organism>
<protein>
    <recommendedName>
        <fullName evidence="4">DUF4179 domain-containing protein</fullName>
    </recommendedName>
</protein>
<dbReference type="RefSeq" id="WP_204720820.1">
    <property type="nucleotide sequence ID" value="NZ_JACSNR010000006.1"/>
</dbReference>
<keyword evidence="1" id="KW-1133">Transmembrane helix</keyword>
<sequence>MNTKLFSDAMNEIDSKYYEEAMTELQPDRLHLKWWKLHKAAACFAAVMLMGVLSFGTAFAASADFREAVIGFFTGGFVEQGIDEQGYYSVYFHGAGNSDPITVRDGQIYFVMDSSEINITEQCSETTYYSCETTDADGNYHVILVGGTPDNAGWAELVFENDSTKTGPMVIGEYEDEEPEWLLAGKKAFTDKYMADRK</sequence>
<accession>A0ABS2GLZ5</accession>
<proteinExistence type="predicted"/>
<evidence type="ECO:0000313" key="3">
    <source>
        <dbReference type="Proteomes" id="UP000724149"/>
    </source>
</evidence>